<evidence type="ECO:0000313" key="6">
    <source>
        <dbReference type="Proteomes" id="UP000235589"/>
    </source>
</evidence>
<dbReference type="Gene3D" id="3.40.1280.10">
    <property type="match status" value="1"/>
</dbReference>
<dbReference type="EMBL" id="CP020991">
    <property type="protein sequence ID" value="AUO19500.1"/>
    <property type="molecule type" value="Genomic_DNA"/>
</dbReference>
<evidence type="ECO:0000313" key="5">
    <source>
        <dbReference type="EMBL" id="AUO19500.1"/>
    </source>
</evidence>
<accession>A0A2K9P2N7</accession>
<comment type="similarity">
    <text evidence="1">Belongs to the class IV-like SAM-binding methyltransferase superfamily. RNA methyltransferase TrmH family.</text>
</comment>
<dbReference type="RefSeq" id="WP_102365703.1">
    <property type="nucleotide sequence ID" value="NZ_CP020991.1"/>
</dbReference>
<dbReference type="GO" id="GO:0006396">
    <property type="term" value="P:RNA processing"/>
    <property type="evidence" value="ECO:0007669"/>
    <property type="project" value="InterPro"/>
</dbReference>
<dbReference type="FunFam" id="3.40.1280.10:FF:000008">
    <property type="entry name" value="Group 3 RNA methyltransferase TrmH"/>
    <property type="match status" value="1"/>
</dbReference>
<feature type="domain" description="RNA 2-O ribose methyltransferase substrate binding" evidence="4">
    <location>
        <begin position="12"/>
        <end position="87"/>
    </location>
</feature>
<dbReference type="PANTHER" id="PTHR46429">
    <property type="entry name" value="23S RRNA (GUANOSINE-2'-O-)-METHYLTRANSFERASE RLMB"/>
    <property type="match status" value="1"/>
</dbReference>
<dbReference type="GO" id="GO:0005829">
    <property type="term" value="C:cytosol"/>
    <property type="evidence" value="ECO:0007669"/>
    <property type="project" value="TreeGrafter"/>
</dbReference>
<dbReference type="GO" id="GO:0032259">
    <property type="term" value="P:methylation"/>
    <property type="evidence" value="ECO:0007669"/>
    <property type="project" value="UniProtKB-KW"/>
</dbReference>
<dbReference type="SUPFAM" id="SSF55315">
    <property type="entry name" value="L30e-like"/>
    <property type="match status" value="1"/>
</dbReference>
<protein>
    <submittedName>
        <fullName evidence="5">RNA methyltransferase, TrmH family, group 3</fullName>
    </submittedName>
</protein>
<dbReference type="InterPro" id="IPR013123">
    <property type="entry name" value="SpoU_subst-bd"/>
</dbReference>
<evidence type="ECO:0000256" key="2">
    <source>
        <dbReference type="ARBA" id="ARBA00022603"/>
    </source>
</evidence>
<keyword evidence="3 5" id="KW-0808">Transferase</keyword>
<sequence>MNNEDYVSQNDKIYGRNPVIEALESGRAIDRLYIQEKLNHPVIGKIRNIAKEQGVRYQFTAKQKLDKMTDGANHQGVVAVTAFHDYVSVEEILKRAEERGESPFIVICEGLSDPHNLGSIIRTANAAGAHGVIIPKNRSVALNSTVAKVSAGAVEYTYVAKVSNISQTLDKLKKKGLWIVGTDLSAAQNHYECDLKGPLGIVIGSEGSGMSRIVRESCDFLVKIPMIGEIESLNASVAAGILMYEALRQRRN</sequence>
<dbReference type="Pfam" id="PF00588">
    <property type="entry name" value="SpoU_methylase"/>
    <property type="match status" value="1"/>
</dbReference>
<dbReference type="Pfam" id="PF08032">
    <property type="entry name" value="SpoU_sub_bind"/>
    <property type="match status" value="1"/>
</dbReference>
<keyword evidence="6" id="KW-1185">Reference proteome</keyword>
<dbReference type="PANTHER" id="PTHR46429:SF1">
    <property type="entry name" value="23S RRNA (GUANOSINE-2'-O-)-METHYLTRANSFERASE RLMB"/>
    <property type="match status" value="1"/>
</dbReference>
<reference evidence="5 6" key="1">
    <citation type="submission" date="2017-04" db="EMBL/GenBank/DDBJ databases">
        <title>Monoglobus pectinilyticus 14 draft genome.</title>
        <authorList>
            <person name="Kim C."/>
            <person name="Rosendale D.I."/>
            <person name="Kelly W.J."/>
            <person name="Tannock G.W."/>
            <person name="Patchett M.L."/>
            <person name="Jordens J.Z."/>
        </authorList>
    </citation>
    <scope>NUCLEOTIDE SEQUENCE [LARGE SCALE GENOMIC DNA]</scope>
    <source>
        <strain evidence="5 6">14</strain>
    </source>
</reference>
<dbReference type="SMART" id="SM00967">
    <property type="entry name" value="SpoU_sub_bind"/>
    <property type="match status" value="1"/>
</dbReference>
<dbReference type="InterPro" id="IPR004441">
    <property type="entry name" value="rRNA_MeTrfase_TrmH"/>
</dbReference>
<dbReference type="Proteomes" id="UP000235589">
    <property type="component" value="Chromosome"/>
</dbReference>
<dbReference type="Gene3D" id="3.30.1330.30">
    <property type="match status" value="1"/>
</dbReference>
<dbReference type="SUPFAM" id="SSF75217">
    <property type="entry name" value="alpha/beta knot"/>
    <property type="match status" value="1"/>
</dbReference>
<name>A0A2K9P2N7_9FIRM</name>
<dbReference type="CDD" id="cd18103">
    <property type="entry name" value="SpoU-like_RlmB"/>
    <property type="match status" value="1"/>
</dbReference>
<evidence type="ECO:0000259" key="4">
    <source>
        <dbReference type="SMART" id="SM00967"/>
    </source>
</evidence>
<dbReference type="InterPro" id="IPR029026">
    <property type="entry name" value="tRNA_m1G_MTases_N"/>
</dbReference>
<dbReference type="InterPro" id="IPR001537">
    <property type="entry name" value="SpoU_MeTrfase"/>
</dbReference>
<keyword evidence="2 5" id="KW-0489">Methyltransferase</keyword>
<gene>
    <name evidence="5" type="ORF">B9O19_01339</name>
</gene>
<dbReference type="OrthoDB" id="9794400at2"/>
<dbReference type="KEGG" id="mpec:B9O19_01339"/>
<dbReference type="GeneID" id="98062738"/>
<dbReference type="GO" id="GO:0003723">
    <property type="term" value="F:RNA binding"/>
    <property type="evidence" value="ECO:0007669"/>
    <property type="project" value="InterPro"/>
</dbReference>
<dbReference type="GO" id="GO:0008173">
    <property type="term" value="F:RNA methyltransferase activity"/>
    <property type="evidence" value="ECO:0007669"/>
    <property type="project" value="InterPro"/>
</dbReference>
<dbReference type="AlphaFoldDB" id="A0A2K9P2N7"/>
<dbReference type="InterPro" id="IPR029064">
    <property type="entry name" value="Ribosomal_eL30-like_sf"/>
</dbReference>
<dbReference type="InterPro" id="IPR029028">
    <property type="entry name" value="Alpha/beta_knot_MTases"/>
</dbReference>
<evidence type="ECO:0000256" key="1">
    <source>
        <dbReference type="ARBA" id="ARBA00007228"/>
    </source>
</evidence>
<evidence type="ECO:0000256" key="3">
    <source>
        <dbReference type="ARBA" id="ARBA00022679"/>
    </source>
</evidence>
<proteinExistence type="inferred from homology"/>
<organism evidence="5 6">
    <name type="scientific">Monoglobus pectinilyticus</name>
    <dbReference type="NCBI Taxonomy" id="1981510"/>
    <lineage>
        <taxon>Bacteria</taxon>
        <taxon>Bacillati</taxon>
        <taxon>Bacillota</taxon>
        <taxon>Clostridia</taxon>
        <taxon>Monoglobales</taxon>
        <taxon>Monoglobaceae</taxon>
        <taxon>Monoglobus</taxon>
    </lineage>
</organism>
<dbReference type="NCBIfam" id="TIGR00186">
    <property type="entry name" value="rRNA_methyl_3"/>
    <property type="match status" value="1"/>
</dbReference>